<dbReference type="AlphaFoldDB" id="A0A195AXA6"/>
<evidence type="ECO:0000313" key="3">
    <source>
        <dbReference type="Proteomes" id="UP000078540"/>
    </source>
</evidence>
<name>A0A195AXA6_9HYME</name>
<feature type="region of interest" description="Disordered" evidence="1">
    <location>
        <begin position="1"/>
        <end position="45"/>
    </location>
</feature>
<keyword evidence="3" id="KW-1185">Reference proteome</keyword>
<dbReference type="EMBL" id="KQ976725">
    <property type="protein sequence ID" value="KYM76589.1"/>
    <property type="molecule type" value="Genomic_DNA"/>
</dbReference>
<accession>A0A195AXA6</accession>
<gene>
    <name evidence="2" type="ORF">ALC53_13032</name>
</gene>
<feature type="compositionally biased region" description="Basic and acidic residues" evidence="1">
    <location>
        <begin position="14"/>
        <end position="26"/>
    </location>
</feature>
<evidence type="ECO:0000256" key="1">
    <source>
        <dbReference type="SAM" id="MobiDB-lite"/>
    </source>
</evidence>
<protein>
    <submittedName>
        <fullName evidence="2">Uncharacterized protein</fullName>
    </submittedName>
</protein>
<reference evidence="2 3" key="1">
    <citation type="submission" date="2015-09" db="EMBL/GenBank/DDBJ databases">
        <title>Atta colombica WGS genome.</title>
        <authorList>
            <person name="Nygaard S."/>
            <person name="Hu H."/>
            <person name="Boomsma J."/>
            <person name="Zhang G."/>
        </authorList>
    </citation>
    <scope>NUCLEOTIDE SEQUENCE [LARGE SCALE GENOMIC DNA]</scope>
    <source>
        <strain evidence="2">Treedump-2</strain>
        <tissue evidence="2">Whole body</tissue>
    </source>
</reference>
<evidence type="ECO:0000313" key="2">
    <source>
        <dbReference type="EMBL" id="KYM76589.1"/>
    </source>
</evidence>
<dbReference type="Proteomes" id="UP000078540">
    <property type="component" value="Unassembled WGS sequence"/>
</dbReference>
<organism evidence="2 3">
    <name type="scientific">Atta colombica</name>
    <dbReference type="NCBI Taxonomy" id="520822"/>
    <lineage>
        <taxon>Eukaryota</taxon>
        <taxon>Metazoa</taxon>
        <taxon>Ecdysozoa</taxon>
        <taxon>Arthropoda</taxon>
        <taxon>Hexapoda</taxon>
        <taxon>Insecta</taxon>
        <taxon>Pterygota</taxon>
        <taxon>Neoptera</taxon>
        <taxon>Endopterygota</taxon>
        <taxon>Hymenoptera</taxon>
        <taxon>Apocrita</taxon>
        <taxon>Aculeata</taxon>
        <taxon>Formicoidea</taxon>
        <taxon>Formicidae</taxon>
        <taxon>Myrmicinae</taxon>
        <taxon>Atta</taxon>
    </lineage>
</organism>
<proteinExistence type="predicted"/>
<sequence>MRVAGIRSGGALGKIRDPNYWDDPPKPSRFPSATQKHAFSKSFEDASDRVQQSVMSRGMNGKWLATKQ</sequence>